<proteinExistence type="inferred from homology"/>
<accession>A0A3E0TPZ6</accession>
<keyword evidence="2" id="KW-0732">Signal</keyword>
<comment type="similarity">
    <text evidence="1">Belongs to the 'GDSL' lipolytic enzyme family. Platelet-activating factor acetylhydrolase IB beta/gamma subunits subfamily.</text>
</comment>
<feature type="chain" id="PRO_5017683600" evidence="2">
    <location>
        <begin position="23"/>
        <end position="233"/>
    </location>
</feature>
<dbReference type="GO" id="GO:0016788">
    <property type="term" value="F:hydrolase activity, acting on ester bonds"/>
    <property type="evidence" value="ECO:0007669"/>
    <property type="project" value="UniProtKB-ARBA"/>
</dbReference>
<dbReference type="PANTHER" id="PTHR11852">
    <property type="entry name" value="PLATELET-ACTIVATING FACTOR ACETYLHYDROLASE"/>
    <property type="match status" value="1"/>
</dbReference>
<sequence>MGIILRAIFVIFFALSLPGCNSSEQQADTITPTAKNLDWWQARHRAIVNQDKSNVKLAFIGDSITQLWQDERYGSVIWQQYFSSYNPINLGFDSDKIQNALWRIQNGELEGMSPEYVVVMIGTNNASSDSADDIATGIINLVKEIRLRLPNSQIIVHRIFPREDPASIARQTTNLASQKVQELLADDMALYVDINHYFTVADENVPADIMYDKVHLTTKGYQIWADALMEYLN</sequence>
<protein>
    <submittedName>
        <fullName evidence="4">GDSL family lipase</fullName>
    </submittedName>
</protein>
<dbReference type="Proteomes" id="UP000256478">
    <property type="component" value="Unassembled WGS sequence"/>
</dbReference>
<name>A0A3E0TPZ6_9GAMM</name>
<dbReference type="InterPro" id="IPR036514">
    <property type="entry name" value="SGNH_hydro_sf"/>
</dbReference>
<comment type="caution">
    <text evidence="4">The sequence shown here is derived from an EMBL/GenBank/DDBJ whole genome shotgun (WGS) entry which is preliminary data.</text>
</comment>
<dbReference type="Pfam" id="PF13472">
    <property type="entry name" value="Lipase_GDSL_2"/>
    <property type="match status" value="1"/>
</dbReference>
<dbReference type="OrthoDB" id="5624617at2"/>
<dbReference type="EMBL" id="QUOU01000001">
    <property type="protein sequence ID" value="REL26132.1"/>
    <property type="molecule type" value="Genomic_DNA"/>
</dbReference>
<evidence type="ECO:0000313" key="5">
    <source>
        <dbReference type="Proteomes" id="UP000256478"/>
    </source>
</evidence>
<organism evidence="4 5">
    <name type="scientific">Thalassotalea euphylliae</name>
    <dbReference type="NCBI Taxonomy" id="1655234"/>
    <lineage>
        <taxon>Bacteria</taxon>
        <taxon>Pseudomonadati</taxon>
        <taxon>Pseudomonadota</taxon>
        <taxon>Gammaproteobacteria</taxon>
        <taxon>Alteromonadales</taxon>
        <taxon>Colwelliaceae</taxon>
        <taxon>Thalassotalea</taxon>
    </lineage>
</organism>
<reference evidence="4 5" key="1">
    <citation type="submission" date="2018-08" db="EMBL/GenBank/DDBJ databases">
        <title>Thalassotalea euphylliae genome.</title>
        <authorList>
            <person name="Summers S."/>
            <person name="Rice S.A."/>
            <person name="Freckelton M.L."/>
            <person name="Nedved B.T."/>
            <person name="Hadfield M.G."/>
        </authorList>
    </citation>
    <scope>NUCLEOTIDE SEQUENCE [LARGE SCALE GENOMIC DNA]</scope>
    <source>
        <strain evidence="4 5">H1</strain>
    </source>
</reference>
<dbReference type="SUPFAM" id="SSF52266">
    <property type="entry name" value="SGNH hydrolase"/>
    <property type="match status" value="1"/>
</dbReference>
<evidence type="ECO:0000256" key="1">
    <source>
        <dbReference type="ARBA" id="ARBA00038184"/>
    </source>
</evidence>
<dbReference type="RefSeq" id="WP_116007253.1">
    <property type="nucleotide sequence ID" value="NZ_QUOU01000001.1"/>
</dbReference>
<dbReference type="AlphaFoldDB" id="A0A3E0TPZ6"/>
<dbReference type="PANTHER" id="PTHR11852:SF0">
    <property type="entry name" value="PLATELET-ACTIVATING FACTOR ACETYLHYDROLASE IB SUBUNIT BETA HOMOLOG"/>
    <property type="match status" value="1"/>
</dbReference>
<evidence type="ECO:0000256" key="2">
    <source>
        <dbReference type="SAM" id="SignalP"/>
    </source>
</evidence>
<feature type="domain" description="SGNH hydrolase-type esterase" evidence="3">
    <location>
        <begin position="59"/>
        <end position="223"/>
    </location>
</feature>
<gene>
    <name evidence="4" type="ORF">DXX93_05760</name>
</gene>
<evidence type="ECO:0000313" key="4">
    <source>
        <dbReference type="EMBL" id="REL26132.1"/>
    </source>
</evidence>
<feature type="signal peptide" evidence="2">
    <location>
        <begin position="1"/>
        <end position="22"/>
    </location>
</feature>
<evidence type="ECO:0000259" key="3">
    <source>
        <dbReference type="Pfam" id="PF13472"/>
    </source>
</evidence>
<dbReference type="InterPro" id="IPR013830">
    <property type="entry name" value="SGNH_hydro"/>
</dbReference>
<dbReference type="Gene3D" id="3.40.50.1110">
    <property type="entry name" value="SGNH hydrolase"/>
    <property type="match status" value="1"/>
</dbReference>